<sequence length="286" mass="31939">MTLDTVRKIARNLLERNTVKGVLGLAADDAGVIPRVFDTPDAVGILVLEPKWVLAKIAVTVMARESDDYRLAVVCRGCDERALIELGKRNRIDPGRLHLIGVACSEAQAKQCLCQRPWPSRVDAGEKAVGVDLSQSETVRQYLGADRPVRLERWREAFSRCIKCYGCRNACPVCICDTCKLEQDVWVKRGEIAPDMLTFHLMRSMHVADACVACGACEDACPVGIPLMLLQLPMRNALRRSYNYEAGTERERLSPLLSNYIDEPSHGISIPDWTDSLEEKPWDLIS</sequence>
<dbReference type="InterPro" id="IPR017896">
    <property type="entry name" value="4Fe4S_Fe-S-bd"/>
</dbReference>
<organism evidence="5 6">
    <name type="scientific">Desulfosarcina widdelii</name>
    <dbReference type="NCBI Taxonomy" id="947919"/>
    <lineage>
        <taxon>Bacteria</taxon>
        <taxon>Pseudomonadati</taxon>
        <taxon>Thermodesulfobacteriota</taxon>
        <taxon>Desulfobacteria</taxon>
        <taxon>Desulfobacterales</taxon>
        <taxon>Desulfosarcinaceae</taxon>
        <taxon>Desulfosarcina</taxon>
    </lineage>
</organism>
<dbReference type="SUPFAM" id="SSF46548">
    <property type="entry name" value="alpha-helical ferredoxin"/>
    <property type="match status" value="1"/>
</dbReference>
<dbReference type="RefSeq" id="WP_155303711.1">
    <property type="nucleotide sequence ID" value="NZ_AP021875.1"/>
</dbReference>
<keyword evidence="3" id="KW-0411">Iron-sulfur</keyword>
<dbReference type="EMBL" id="AP021875">
    <property type="protein sequence ID" value="BBO74709.1"/>
    <property type="molecule type" value="Genomic_DNA"/>
</dbReference>
<evidence type="ECO:0000256" key="2">
    <source>
        <dbReference type="ARBA" id="ARBA00023004"/>
    </source>
</evidence>
<dbReference type="PROSITE" id="PS51379">
    <property type="entry name" value="4FE4S_FER_2"/>
    <property type="match status" value="1"/>
</dbReference>
<evidence type="ECO:0000313" key="5">
    <source>
        <dbReference type="EMBL" id="BBO74709.1"/>
    </source>
</evidence>
<dbReference type="AlphaFoldDB" id="A0A5K7Z368"/>
<dbReference type="Pfam" id="PF13183">
    <property type="entry name" value="Fer4_8"/>
    <property type="match status" value="1"/>
</dbReference>
<feature type="domain" description="4Fe-4S ferredoxin-type" evidence="4">
    <location>
        <begin position="202"/>
        <end position="231"/>
    </location>
</feature>
<dbReference type="Proteomes" id="UP000427769">
    <property type="component" value="Chromosome"/>
</dbReference>
<dbReference type="OrthoDB" id="9773828at2"/>
<evidence type="ECO:0000256" key="1">
    <source>
        <dbReference type="ARBA" id="ARBA00022723"/>
    </source>
</evidence>
<reference evidence="5 6" key="1">
    <citation type="submission" date="2019-11" db="EMBL/GenBank/DDBJ databases">
        <title>Comparative genomics of hydrocarbon-degrading Desulfosarcina strains.</title>
        <authorList>
            <person name="Watanabe M."/>
            <person name="Kojima H."/>
            <person name="Fukui M."/>
        </authorList>
    </citation>
    <scope>NUCLEOTIDE SEQUENCE [LARGE SCALE GENOMIC DNA]</scope>
    <source>
        <strain evidence="5 6">PP31</strain>
    </source>
</reference>
<accession>A0A5K7Z368</accession>
<name>A0A5K7Z368_9BACT</name>
<dbReference type="GO" id="GO:0046872">
    <property type="term" value="F:metal ion binding"/>
    <property type="evidence" value="ECO:0007669"/>
    <property type="project" value="UniProtKB-KW"/>
</dbReference>
<dbReference type="InterPro" id="IPR017900">
    <property type="entry name" value="4Fe4S_Fe_S_CS"/>
</dbReference>
<keyword evidence="6" id="KW-1185">Reference proteome</keyword>
<dbReference type="PROSITE" id="PS00198">
    <property type="entry name" value="4FE4S_FER_1"/>
    <property type="match status" value="1"/>
</dbReference>
<dbReference type="Gene3D" id="3.30.70.3270">
    <property type="match status" value="1"/>
</dbReference>
<protein>
    <submittedName>
        <fullName evidence="5">Fe-S oxidoreductase</fullName>
    </submittedName>
</protein>
<keyword evidence="1" id="KW-0479">Metal-binding</keyword>
<keyword evidence="2" id="KW-0408">Iron</keyword>
<evidence type="ECO:0000259" key="4">
    <source>
        <dbReference type="PROSITE" id="PS51379"/>
    </source>
</evidence>
<dbReference type="GO" id="GO:0051536">
    <property type="term" value="F:iron-sulfur cluster binding"/>
    <property type="evidence" value="ECO:0007669"/>
    <property type="project" value="UniProtKB-KW"/>
</dbReference>
<dbReference type="KEGG" id="dwd:DSCW_21260"/>
<evidence type="ECO:0000256" key="3">
    <source>
        <dbReference type="ARBA" id="ARBA00023014"/>
    </source>
</evidence>
<proteinExistence type="predicted"/>
<gene>
    <name evidence="5" type="primary">hdrD</name>
    <name evidence="5" type="ORF">DSCW_21260</name>
</gene>
<evidence type="ECO:0000313" key="6">
    <source>
        <dbReference type="Proteomes" id="UP000427769"/>
    </source>
</evidence>